<comment type="subcellular location">
    <subcellularLocation>
        <location evidence="1">Membrane</location>
        <topology evidence="1">Multi-pass membrane protein</topology>
    </subcellularLocation>
</comment>
<comment type="caution">
    <text evidence="8">The sequence shown here is derived from an EMBL/GenBank/DDBJ whole genome shotgun (WGS) entry which is preliminary data.</text>
</comment>
<protein>
    <submittedName>
        <fullName evidence="8">Cleft lip and palate transmembrane protein 1</fullName>
    </submittedName>
</protein>
<keyword evidence="4 7" id="KW-1133">Transmembrane helix</keyword>
<dbReference type="GO" id="GO:0012505">
    <property type="term" value="C:endomembrane system"/>
    <property type="evidence" value="ECO:0007669"/>
    <property type="project" value="TreeGrafter"/>
</dbReference>
<evidence type="ECO:0000256" key="7">
    <source>
        <dbReference type="SAM" id="Phobius"/>
    </source>
</evidence>
<dbReference type="OrthoDB" id="378564at2759"/>
<accession>A0A6A4UX44</accession>
<dbReference type="InterPro" id="IPR008429">
    <property type="entry name" value="CLPTM1"/>
</dbReference>
<evidence type="ECO:0000256" key="4">
    <source>
        <dbReference type="ARBA" id="ARBA00022989"/>
    </source>
</evidence>
<name>A0A6A4UX44_AMPAM</name>
<dbReference type="PANTHER" id="PTHR21347">
    <property type="entry name" value="CLEFT LIP AND PALATE ASSOCIATED TRANSMEMBRANE PROTEIN-RELATED"/>
    <property type="match status" value="1"/>
</dbReference>
<evidence type="ECO:0000256" key="3">
    <source>
        <dbReference type="ARBA" id="ARBA00022692"/>
    </source>
</evidence>
<sequence length="625" mass="71222">MPGEVAAAGAGSGPVANGEPTAAGGDQQQRPPQQSVFDICKGLVFRAMIIYFISSMFRRSPPQTATGPGGKPTGAIYATNMFENGTFMDMYAYVSESEDGPDFSRPEQLVWRQLGLQYGDWVSGPSGDGIFSHQLTYRPSQAVLNNGSVYLHVYIVREGRSPDPSKGKLYSRQETISGTKRLNKFKRKVYKRTQNLLTGSSEISEEDLKKADTIQSERLSHWHPNMTISIVHDFTTWTKAALVPPIDEYIHFTPSGERYRPILFINDYWNLNKDYMPINDTMKELQLLLTFQPITFFKFQLYSSMGMRNKWTANLLGDAAEENDEDQDSMKEAILETNPYLMALTVAVSLLHSVFEFLAFKNDIQFWNNRESLEGLSVRSVFFGVFQAGVIMLYVLDNDTNAVIRISCAIGMAIECWKITKVSDVKIDRQNRILGIIPRISFEDKGSYVESSTREYDKMAFKYLSWALFPLLGGYAVYSVVYMEHKGWYSWVLSMLYGFLLTFGFIMMTPQLFINYKMKSVAHLPWRMMTYKALNTFIDDMFAFIIKMPMMYRIGCLRDDVVFFIFLYQRYIYRVDPSRVNEFGFSQEMLERKQTGAPAAADQQTAEQPAVAAAPPKSDADKKAD</sequence>
<feature type="compositionally biased region" description="Low complexity" evidence="6">
    <location>
        <begin position="1"/>
        <end position="18"/>
    </location>
</feature>
<dbReference type="EMBL" id="VIIS01002210">
    <property type="protein sequence ID" value="KAF0287196.1"/>
    <property type="molecule type" value="Genomic_DNA"/>
</dbReference>
<dbReference type="Proteomes" id="UP000440578">
    <property type="component" value="Unassembled WGS sequence"/>
</dbReference>
<evidence type="ECO:0000313" key="8">
    <source>
        <dbReference type="EMBL" id="KAF0287196.1"/>
    </source>
</evidence>
<gene>
    <name evidence="8" type="primary">CLPTM1</name>
    <name evidence="8" type="ORF">FJT64_014381</name>
</gene>
<evidence type="ECO:0000256" key="1">
    <source>
        <dbReference type="ARBA" id="ARBA00004141"/>
    </source>
</evidence>
<proteinExistence type="inferred from homology"/>
<keyword evidence="5 7" id="KW-0472">Membrane</keyword>
<organism evidence="8 9">
    <name type="scientific">Amphibalanus amphitrite</name>
    <name type="common">Striped barnacle</name>
    <name type="synonym">Balanus amphitrite</name>
    <dbReference type="NCBI Taxonomy" id="1232801"/>
    <lineage>
        <taxon>Eukaryota</taxon>
        <taxon>Metazoa</taxon>
        <taxon>Ecdysozoa</taxon>
        <taxon>Arthropoda</taxon>
        <taxon>Crustacea</taxon>
        <taxon>Multicrustacea</taxon>
        <taxon>Cirripedia</taxon>
        <taxon>Thoracica</taxon>
        <taxon>Thoracicalcarea</taxon>
        <taxon>Balanomorpha</taxon>
        <taxon>Balanoidea</taxon>
        <taxon>Balanidae</taxon>
        <taxon>Amphibalaninae</taxon>
        <taxon>Amphibalanus</taxon>
    </lineage>
</organism>
<reference evidence="8 9" key="1">
    <citation type="submission" date="2019-07" db="EMBL/GenBank/DDBJ databases">
        <title>Draft genome assembly of a fouling barnacle, Amphibalanus amphitrite (Darwin, 1854): The first reference genome for Thecostraca.</title>
        <authorList>
            <person name="Kim W."/>
        </authorList>
    </citation>
    <scope>NUCLEOTIDE SEQUENCE [LARGE SCALE GENOMIC DNA]</scope>
    <source>
        <strain evidence="8">SNU_AA5</strain>
        <tissue evidence="8">Soma without cirri and trophi</tissue>
    </source>
</reference>
<comment type="similarity">
    <text evidence="2">Belongs to the CLPTM1 family.</text>
</comment>
<evidence type="ECO:0000313" key="9">
    <source>
        <dbReference type="Proteomes" id="UP000440578"/>
    </source>
</evidence>
<feature type="transmembrane region" description="Helical" evidence="7">
    <location>
        <begin position="463"/>
        <end position="482"/>
    </location>
</feature>
<dbReference type="GO" id="GO:0016020">
    <property type="term" value="C:membrane"/>
    <property type="evidence" value="ECO:0007669"/>
    <property type="project" value="UniProtKB-SubCell"/>
</dbReference>
<keyword evidence="3 7" id="KW-0812">Transmembrane</keyword>
<dbReference type="Pfam" id="PF05602">
    <property type="entry name" value="CLPTM1"/>
    <property type="match status" value="1"/>
</dbReference>
<evidence type="ECO:0000256" key="2">
    <source>
        <dbReference type="ARBA" id="ARBA00009310"/>
    </source>
</evidence>
<evidence type="ECO:0000256" key="5">
    <source>
        <dbReference type="ARBA" id="ARBA00023136"/>
    </source>
</evidence>
<dbReference type="PANTHER" id="PTHR21347:SF14">
    <property type="entry name" value="LIPID SCRAMBLASE CLPTM1-RELATED"/>
    <property type="match status" value="1"/>
</dbReference>
<dbReference type="AlphaFoldDB" id="A0A6A4UX44"/>
<feature type="transmembrane region" description="Helical" evidence="7">
    <location>
        <begin position="488"/>
        <end position="509"/>
    </location>
</feature>
<feature type="region of interest" description="Disordered" evidence="6">
    <location>
        <begin position="594"/>
        <end position="625"/>
    </location>
</feature>
<feature type="region of interest" description="Disordered" evidence="6">
    <location>
        <begin position="1"/>
        <end position="33"/>
    </location>
</feature>
<evidence type="ECO:0000256" key="6">
    <source>
        <dbReference type="SAM" id="MobiDB-lite"/>
    </source>
</evidence>
<keyword evidence="9" id="KW-1185">Reference proteome</keyword>